<evidence type="ECO:0000259" key="3">
    <source>
        <dbReference type="PROSITE" id="PS51000"/>
    </source>
</evidence>
<organism evidence="4">
    <name type="scientific">Rhodopseudomonas palustris (strain BisB18)</name>
    <dbReference type="NCBI Taxonomy" id="316056"/>
    <lineage>
        <taxon>Bacteria</taxon>
        <taxon>Pseudomonadati</taxon>
        <taxon>Pseudomonadota</taxon>
        <taxon>Alphaproteobacteria</taxon>
        <taxon>Hyphomicrobiales</taxon>
        <taxon>Nitrobacteraceae</taxon>
        <taxon>Rhodopseudomonas</taxon>
    </lineage>
</organism>
<dbReference type="SUPFAM" id="SSF46785">
    <property type="entry name" value="Winged helix' DNA-binding domain"/>
    <property type="match status" value="1"/>
</dbReference>
<dbReference type="InterPro" id="IPR014036">
    <property type="entry name" value="DeoR-like_C"/>
</dbReference>
<dbReference type="OrthoDB" id="31600at2"/>
<accession>Q21AI1</accession>
<proteinExistence type="predicted"/>
<dbReference type="SMART" id="SM00420">
    <property type="entry name" value="HTH_DEOR"/>
    <property type="match status" value="1"/>
</dbReference>
<dbReference type="STRING" id="316056.RPC_1041"/>
<gene>
    <name evidence="4" type="ordered locus">RPC_1041</name>
</gene>
<dbReference type="SUPFAM" id="SSF100950">
    <property type="entry name" value="NagB/RpiA/CoA transferase-like"/>
    <property type="match status" value="1"/>
</dbReference>
<dbReference type="Gene3D" id="1.10.10.10">
    <property type="entry name" value="Winged helix-like DNA-binding domain superfamily/Winged helix DNA-binding domain"/>
    <property type="match status" value="1"/>
</dbReference>
<keyword evidence="1" id="KW-0805">Transcription regulation</keyword>
<dbReference type="InterPro" id="IPR036388">
    <property type="entry name" value="WH-like_DNA-bd_sf"/>
</dbReference>
<dbReference type="InterPro" id="IPR036390">
    <property type="entry name" value="WH_DNA-bd_sf"/>
</dbReference>
<dbReference type="Gene3D" id="3.40.50.1360">
    <property type="match status" value="1"/>
</dbReference>
<dbReference type="PROSITE" id="PS51000">
    <property type="entry name" value="HTH_DEOR_2"/>
    <property type="match status" value="1"/>
</dbReference>
<dbReference type="HOGENOM" id="CLU_060699_3_0_5"/>
<evidence type="ECO:0000313" key="4">
    <source>
        <dbReference type="EMBL" id="ABD86605.1"/>
    </source>
</evidence>
<evidence type="ECO:0000256" key="2">
    <source>
        <dbReference type="ARBA" id="ARBA00023163"/>
    </source>
</evidence>
<reference evidence="4" key="1">
    <citation type="submission" date="2006-03" db="EMBL/GenBank/DDBJ databases">
        <title>Complete sequence of Rhodopseudomonas palustris BisB18.</title>
        <authorList>
            <consortium name="US DOE Joint Genome Institute"/>
            <person name="Copeland A."/>
            <person name="Lucas S."/>
            <person name="Lapidus A."/>
            <person name="Barry K."/>
            <person name="Detter J.C."/>
            <person name="Glavina del Rio T."/>
            <person name="Hammon N."/>
            <person name="Israni S."/>
            <person name="Dalin E."/>
            <person name="Tice H."/>
            <person name="Pitluck S."/>
            <person name="Chain P."/>
            <person name="Malfatti S."/>
            <person name="Shin M."/>
            <person name="Vergez L."/>
            <person name="Schmutz J."/>
            <person name="Larimer F."/>
            <person name="Land M."/>
            <person name="Hauser L."/>
            <person name="Pelletier D.A."/>
            <person name="Kyrpides N."/>
            <person name="Anderson I."/>
            <person name="Oda Y."/>
            <person name="Harwood C.S."/>
            <person name="Richardson P."/>
        </authorList>
    </citation>
    <scope>NUCLEOTIDE SEQUENCE [LARGE SCALE GENOMIC DNA]</scope>
    <source>
        <strain evidence="4">BisB18</strain>
    </source>
</reference>
<dbReference type="Pfam" id="PF08220">
    <property type="entry name" value="HTH_DeoR"/>
    <property type="match status" value="1"/>
</dbReference>
<dbReference type="InterPro" id="IPR001034">
    <property type="entry name" value="DeoR_HTH"/>
</dbReference>
<protein>
    <submittedName>
        <fullName evidence="4">Transcriptional regulator, DeoR family</fullName>
    </submittedName>
</protein>
<dbReference type="GO" id="GO:0003700">
    <property type="term" value="F:DNA-binding transcription factor activity"/>
    <property type="evidence" value="ECO:0007669"/>
    <property type="project" value="InterPro"/>
</dbReference>
<feature type="domain" description="HTH deoR-type" evidence="3">
    <location>
        <begin position="11"/>
        <end position="66"/>
    </location>
</feature>
<dbReference type="RefSeq" id="WP_011471510.1">
    <property type="nucleotide sequence ID" value="NC_007925.1"/>
</dbReference>
<dbReference type="InterPro" id="IPR050313">
    <property type="entry name" value="Carb_Metab_HTH_regulators"/>
</dbReference>
<sequence>MAPDNLRYRDAPARRGAIIDQLKNLGFLTIGEVAKELGVSEMTVRRDARRLHEEGRLIALRGTLRLPSSHDESETEYQRRAAAATTAKEMVGRIAASEVLPGDVIAIDAGTTAFQVARALPEDFDGTVVTHSIPVLDLLIDRPMTKTIALGGDLYRPSRALVGSFTVECAQRLSVRTFYMGAAAVDERGVYALGDVERLVKQTLMSIADRVVLVIDNRKFDVKAPVFMCDWSRFSLVVSDQVPPDQITALLRQKNIQIQVASEG</sequence>
<dbReference type="PANTHER" id="PTHR30363:SF58">
    <property type="entry name" value="REGULATORY PROTEIN, DEOR FAMILY"/>
    <property type="match status" value="1"/>
</dbReference>
<dbReference type="Pfam" id="PF00455">
    <property type="entry name" value="DeoRC"/>
    <property type="match status" value="1"/>
</dbReference>
<dbReference type="KEGG" id="rpc:RPC_1041"/>
<dbReference type="EMBL" id="CP000301">
    <property type="protein sequence ID" value="ABD86605.1"/>
    <property type="molecule type" value="Genomic_DNA"/>
</dbReference>
<evidence type="ECO:0000256" key="1">
    <source>
        <dbReference type="ARBA" id="ARBA00023015"/>
    </source>
</evidence>
<dbReference type="AlphaFoldDB" id="Q21AI1"/>
<name>Q21AI1_RHOPB</name>
<dbReference type="eggNOG" id="COG1349">
    <property type="taxonomic scope" value="Bacteria"/>
</dbReference>
<dbReference type="PANTHER" id="PTHR30363">
    <property type="entry name" value="HTH-TYPE TRANSCRIPTIONAL REGULATOR SRLR-RELATED"/>
    <property type="match status" value="1"/>
</dbReference>
<keyword evidence="2" id="KW-0804">Transcription</keyword>
<dbReference type="InterPro" id="IPR037171">
    <property type="entry name" value="NagB/RpiA_transferase-like"/>
</dbReference>
<dbReference type="SMART" id="SM01134">
    <property type="entry name" value="DeoRC"/>
    <property type="match status" value="1"/>
</dbReference>